<evidence type="ECO:0008006" key="5">
    <source>
        <dbReference type="Google" id="ProtNLM"/>
    </source>
</evidence>
<evidence type="ECO:0000313" key="3">
    <source>
        <dbReference type="EMBL" id="KAK0612122.1"/>
    </source>
</evidence>
<dbReference type="Pfam" id="PF00023">
    <property type="entry name" value="Ank"/>
    <property type="match status" value="1"/>
</dbReference>
<evidence type="ECO:0000313" key="4">
    <source>
        <dbReference type="Proteomes" id="UP001175000"/>
    </source>
</evidence>
<gene>
    <name evidence="3" type="ORF">B0T14DRAFT_608066</name>
</gene>
<keyword evidence="1" id="KW-0040">ANK repeat</keyword>
<name>A0AA39TTL1_9PEZI</name>
<dbReference type="PANTHER" id="PTHR35391:SF7">
    <property type="entry name" value="C2H2-TYPE DOMAIN-CONTAINING PROTEIN"/>
    <property type="match status" value="1"/>
</dbReference>
<organism evidence="3 4">
    <name type="scientific">Immersiella caudata</name>
    <dbReference type="NCBI Taxonomy" id="314043"/>
    <lineage>
        <taxon>Eukaryota</taxon>
        <taxon>Fungi</taxon>
        <taxon>Dikarya</taxon>
        <taxon>Ascomycota</taxon>
        <taxon>Pezizomycotina</taxon>
        <taxon>Sordariomycetes</taxon>
        <taxon>Sordariomycetidae</taxon>
        <taxon>Sordariales</taxon>
        <taxon>Lasiosphaeriaceae</taxon>
        <taxon>Immersiella</taxon>
    </lineage>
</organism>
<dbReference type="Pfam" id="PF12796">
    <property type="entry name" value="Ank_2"/>
    <property type="match status" value="1"/>
</dbReference>
<keyword evidence="4" id="KW-1185">Reference proteome</keyword>
<protein>
    <recommendedName>
        <fullName evidence="5">C2H2-type domain-containing protein</fullName>
    </recommendedName>
</protein>
<dbReference type="InterPro" id="IPR036770">
    <property type="entry name" value="Ankyrin_rpt-contain_sf"/>
</dbReference>
<evidence type="ECO:0000256" key="1">
    <source>
        <dbReference type="PROSITE-ProRule" id="PRU00023"/>
    </source>
</evidence>
<feature type="region of interest" description="Disordered" evidence="2">
    <location>
        <begin position="259"/>
        <end position="283"/>
    </location>
</feature>
<proteinExistence type="predicted"/>
<dbReference type="InterPro" id="IPR002110">
    <property type="entry name" value="Ankyrin_rpt"/>
</dbReference>
<comment type="caution">
    <text evidence="3">The sequence shown here is derived from an EMBL/GenBank/DDBJ whole genome shotgun (WGS) entry which is preliminary data.</text>
</comment>
<dbReference type="Gene3D" id="1.25.40.20">
    <property type="entry name" value="Ankyrin repeat-containing domain"/>
    <property type="match status" value="1"/>
</dbReference>
<dbReference type="PANTHER" id="PTHR35391">
    <property type="entry name" value="C2H2-TYPE DOMAIN-CONTAINING PROTEIN-RELATED"/>
    <property type="match status" value="1"/>
</dbReference>
<dbReference type="SUPFAM" id="SSF48403">
    <property type="entry name" value="Ankyrin repeat"/>
    <property type="match status" value="1"/>
</dbReference>
<dbReference type="AlphaFoldDB" id="A0AA39TTL1"/>
<sequence>MSRQGLVGDSEVHDELEMLVYEAYAMCARSFAACKACPHLPRESLELVEDEASRFEVWATNTGSCRDPSLSSSLDYRLRNSPKTREMVVLLLRAVRVNLDYATRIFEEPDETLDQLGHQYGSDSRPIASKRQHPVPTASNIASDLSGDALQAVHGLVGQLKKLSTALRRATANEYNVQAAKRRDVDKDGNDLGKDDEDWAQAIVNHRFPTATDEQKHILSTAVSFRMRRFREWKRHNEKQIEREQAIAEAELLALEAERRKQEEQREEEEQEGGGKRLQESKAGNLRVLGGGLDNIYLPGHHVPASVAPSKQSFASSKFEAPTSESQSTVSVSVRSVVAGVYMDWPRPPRDASGAGQVHCPYCFDRLDYGEIRSRTKWRKHLKKDLEPYNCFYPECGMTILKMFASEAKWAEHLRVAHAPGGTWVCRMTPHKDDNTNAGLMVALSTEDDFKTHLRTEHAGMYPESRIDSMTKSAWRPHQAKVEDMFRDECPMRCPASLETAPDKAIILGVPHVANHLLSLALEALPERSVRSSESQFMDDDDTPAAKRDSISELLEGKLGGLPDPSFVDPFGEMEVLIDPEGGFSGSEIRPPTPPLTGIRTEPLEYPLVTPESSSSVPGMMPLLRGARLRYYGFLPLVEKQHRELDNISQIQDPTMEEFFRRQKGVDDLELFLLQTKQRNARRRWRLVKTVFSLALRPPSPSVDGPSCPYCKMEVRDVPENLLQHIKDQHRGGITAAASNGKLATAEWLLSHYPLVANELDGGQYTPLSLAVRGHHAKIVELLLHSGADINATSGPYIRRTTALKSALEKTSYGVPANYAIAKLLIERGASQDIEVFPPNISYPRLPPLTSVVLDWNSHKDLDLVALMARWCSDIDRKSWNGATVLHHAAELTPFDEGCVQVIEVLLSSGADRKVSMWKGTAEDIMTKRRYAELDNVYIAKAREMVS</sequence>
<feature type="repeat" description="ANK" evidence="1">
    <location>
        <begin position="763"/>
        <end position="795"/>
    </location>
</feature>
<dbReference type="PROSITE" id="PS50297">
    <property type="entry name" value="ANK_REP_REGION"/>
    <property type="match status" value="2"/>
</dbReference>
<evidence type="ECO:0000256" key="2">
    <source>
        <dbReference type="SAM" id="MobiDB-lite"/>
    </source>
</evidence>
<dbReference type="Proteomes" id="UP001175000">
    <property type="component" value="Unassembled WGS sequence"/>
</dbReference>
<accession>A0AA39TTL1</accession>
<dbReference type="SMART" id="SM00248">
    <property type="entry name" value="ANK"/>
    <property type="match status" value="4"/>
</dbReference>
<reference evidence="3" key="1">
    <citation type="submission" date="2023-06" db="EMBL/GenBank/DDBJ databases">
        <title>Genome-scale phylogeny and comparative genomics of the fungal order Sordariales.</title>
        <authorList>
            <consortium name="Lawrence Berkeley National Laboratory"/>
            <person name="Hensen N."/>
            <person name="Bonometti L."/>
            <person name="Westerberg I."/>
            <person name="Brannstrom I.O."/>
            <person name="Guillou S."/>
            <person name="Cros-Aarteil S."/>
            <person name="Calhoun S."/>
            <person name="Haridas S."/>
            <person name="Kuo A."/>
            <person name="Mondo S."/>
            <person name="Pangilinan J."/>
            <person name="Riley R."/>
            <person name="Labutti K."/>
            <person name="Andreopoulos B."/>
            <person name="Lipzen A."/>
            <person name="Chen C."/>
            <person name="Yanf M."/>
            <person name="Daum C."/>
            <person name="Ng V."/>
            <person name="Clum A."/>
            <person name="Steindorff A."/>
            <person name="Ohm R."/>
            <person name="Martin F."/>
            <person name="Silar P."/>
            <person name="Natvig D."/>
            <person name="Lalanne C."/>
            <person name="Gautier V."/>
            <person name="Ament-Velasquez S.L."/>
            <person name="Kruys A."/>
            <person name="Hutchinson M.I."/>
            <person name="Powell A.J."/>
            <person name="Barry K."/>
            <person name="Miller A.N."/>
            <person name="Grigoriev I.V."/>
            <person name="Debuchy R."/>
            <person name="Gladieux P."/>
            <person name="Thoren M.H."/>
            <person name="Johannesson H."/>
        </authorList>
    </citation>
    <scope>NUCLEOTIDE SEQUENCE</scope>
    <source>
        <strain evidence="3">CBS 606.72</strain>
    </source>
</reference>
<dbReference type="PROSITE" id="PS50088">
    <property type="entry name" value="ANK_REPEAT"/>
    <property type="match status" value="2"/>
</dbReference>
<dbReference type="EMBL" id="JAULSU010000007">
    <property type="protein sequence ID" value="KAK0612122.1"/>
    <property type="molecule type" value="Genomic_DNA"/>
</dbReference>
<feature type="repeat" description="ANK" evidence="1">
    <location>
        <begin position="881"/>
        <end position="912"/>
    </location>
</feature>